<dbReference type="AlphaFoldDB" id="A0A521AXL7"/>
<dbReference type="OrthoDB" id="1523346at2"/>
<reference evidence="2 3" key="1">
    <citation type="submission" date="2017-05" db="EMBL/GenBank/DDBJ databases">
        <authorList>
            <person name="Varghese N."/>
            <person name="Submissions S."/>
        </authorList>
    </citation>
    <scope>NUCLEOTIDE SEQUENCE [LARGE SCALE GENOMIC DNA]</scope>
    <source>
        <strain evidence="2 3">DSM 21985</strain>
    </source>
</reference>
<evidence type="ECO:0000313" key="2">
    <source>
        <dbReference type="EMBL" id="SMO39554.1"/>
    </source>
</evidence>
<protein>
    <submittedName>
        <fullName evidence="2">Uncharacterized protein</fullName>
    </submittedName>
</protein>
<feature type="compositionally biased region" description="Polar residues" evidence="1">
    <location>
        <begin position="8"/>
        <end position="28"/>
    </location>
</feature>
<organism evidence="2 3">
    <name type="scientific">Gracilimonas mengyeensis</name>
    <dbReference type="NCBI Taxonomy" id="1302730"/>
    <lineage>
        <taxon>Bacteria</taxon>
        <taxon>Pseudomonadati</taxon>
        <taxon>Balneolota</taxon>
        <taxon>Balneolia</taxon>
        <taxon>Balneolales</taxon>
        <taxon>Balneolaceae</taxon>
        <taxon>Gracilimonas</taxon>
    </lineage>
</organism>
<dbReference type="EMBL" id="FXTP01000001">
    <property type="protein sequence ID" value="SMO39554.1"/>
    <property type="molecule type" value="Genomic_DNA"/>
</dbReference>
<dbReference type="Proteomes" id="UP000317557">
    <property type="component" value="Unassembled WGS sequence"/>
</dbReference>
<accession>A0A521AXL7</accession>
<sequence>MIGKTAPVKQQSKLPKSNADRSTSVKSSVSFKINDNRTFSTAQLKQINMLQGSQREATIQRAERKTSIYNREPQTNNFHKGMEIVDSTSPEAYVHISRDAAPGEHTVNIQANPQYFNALQEPTKRSHVEQAAPGTHLDLANYTLGKNAHVTLEGRYAYVMTQLAGGFADLAGIKSGPPVVGDFANLNFGSYEDHGEVQKSEKDIFTYISNYAEDAADIVGNREERFEGEKAELLKQINDVESETASFTDRLIQGSALKDLDDGNFVHYGGEPWDPIIPEDLQ</sequence>
<evidence type="ECO:0000256" key="1">
    <source>
        <dbReference type="SAM" id="MobiDB-lite"/>
    </source>
</evidence>
<keyword evidence="3" id="KW-1185">Reference proteome</keyword>
<evidence type="ECO:0000313" key="3">
    <source>
        <dbReference type="Proteomes" id="UP000317557"/>
    </source>
</evidence>
<feature type="region of interest" description="Disordered" evidence="1">
    <location>
        <begin position="1"/>
        <end position="28"/>
    </location>
</feature>
<proteinExistence type="predicted"/>
<name>A0A521AXL7_9BACT</name>
<gene>
    <name evidence="2" type="ORF">SAMN06265219_101410</name>
</gene>